<reference evidence="2 3" key="1">
    <citation type="submission" date="2018-07" db="EMBL/GenBank/DDBJ databases">
        <title>Oceanihabitans testaceum sp. nov., isolated from marine sediment.</title>
        <authorList>
            <person name="Li C.-M."/>
        </authorList>
    </citation>
    <scope>NUCLEOTIDE SEQUENCE [LARGE SCALE GENOMIC DNA]</scope>
    <source>
        <strain evidence="2 3">S9-10</strain>
    </source>
</reference>
<evidence type="ECO:0000313" key="3">
    <source>
        <dbReference type="Proteomes" id="UP000252249"/>
    </source>
</evidence>
<name>A0A368P967_9FLAO</name>
<proteinExistence type="predicted"/>
<accession>A0A368P967</accession>
<dbReference type="PROSITE" id="PS50801">
    <property type="entry name" value="STAS"/>
    <property type="match status" value="1"/>
</dbReference>
<dbReference type="SUPFAM" id="SSF52091">
    <property type="entry name" value="SpoIIaa-like"/>
    <property type="match status" value="1"/>
</dbReference>
<dbReference type="AlphaFoldDB" id="A0A368P967"/>
<sequence>MALEITNSLEAFQVKGVLDKSNVEKFQSHFKNIFHSTDELVIDINELKRIDHVGVSAFEEIYKQSLINRKPFYITGLGSKEMFEHLKTIDAA</sequence>
<dbReference type="Pfam" id="PF01740">
    <property type="entry name" value="STAS"/>
    <property type="match status" value="1"/>
</dbReference>
<dbReference type="OrthoDB" id="1163458at2"/>
<organism evidence="2 3">
    <name type="scientific">Oceanihabitans sediminis</name>
    <dbReference type="NCBI Taxonomy" id="1812012"/>
    <lineage>
        <taxon>Bacteria</taxon>
        <taxon>Pseudomonadati</taxon>
        <taxon>Bacteroidota</taxon>
        <taxon>Flavobacteriia</taxon>
        <taxon>Flavobacteriales</taxon>
        <taxon>Flavobacteriaceae</taxon>
        <taxon>Oceanihabitans</taxon>
    </lineage>
</organism>
<dbReference type="InterPro" id="IPR036513">
    <property type="entry name" value="STAS_dom_sf"/>
</dbReference>
<dbReference type="Gene3D" id="3.30.750.24">
    <property type="entry name" value="STAS domain"/>
    <property type="match status" value="1"/>
</dbReference>
<comment type="caution">
    <text evidence="2">The sequence shown here is derived from an EMBL/GenBank/DDBJ whole genome shotgun (WGS) entry which is preliminary data.</text>
</comment>
<dbReference type="EMBL" id="QPIG01000001">
    <property type="protein sequence ID" value="RCU58654.1"/>
    <property type="molecule type" value="Genomic_DNA"/>
</dbReference>
<protein>
    <submittedName>
        <fullName evidence="2">STAS domain-containing protein</fullName>
    </submittedName>
</protein>
<keyword evidence="3" id="KW-1185">Reference proteome</keyword>
<gene>
    <name evidence="2" type="ORF">DU428_04565</name>
</gene>
<evidence type="ECO:0000259" key="1">
    <source>
        <dbReference type="PROSITE" id="PS50801"/>
    </source>
</evidence>
<dbReference type="RefSeq" id="WP_072349989.1">
    <property type="nucleotide sequence ID" value="NZ_JAWVXR010000003.1"/>
</dbReference>
<feature type="domain" description="STAS" evidence="1">
    <location>
        <begin position="1"/>
        <end position="92"/>
    </location>
</feature>
<dbReference type="Proteomes" id="UP000252249">
    <property type="component" value="Unassembled WGS sequence"/>
</dbReference>
<evidence type="ECO:0000313" key="2">
    <source>
        <dbReference type="EMBL" id="RCU58654.1"/>
    </source>
</evidence>
<dbReference type="InterPro" id="IPR002645">
    <property type="entry name" value="STAS_dom"/>
</dbReference>